<dbReference type="SUPFAM" id="SSF52799">
    <property type="entry name" value="(Phosphotyrosine protein) phosphatases II"/>
    <property type="match status" value="1"/>
</dbReference>
<protein>
    <submittedName>
        <fullName evidence="1">Protein phosphatase</fullName>
    </submittedName>
</protein>
<keyword evidence="2" id="KW-1185">Reference proteome</keyword>
<evidence type="ECO:0000313" key="2">
    <source>
        <dbReference type="Proteomes" id="UP000245802"/>
    </source>
</evidence>
<dbReference type="AlphaFoldDB" id="A0A2Z3H9H3"/>
<organism evidence="1 2">
    <name type="scientific">Gemmata obscuriglobus</name>
    <dbReference type="NCBI Taxonomy" id="114"/>
    <lineage>
        <taxon>Bacteria</taxon>
        <taxon>Pseudomonadati</taxon>
        <taxon>Planctomycetota</taxon>
        <taxon>Planctomycetia</taxon>
        <taxon>Gemmatales</taxon>
        <taxon>Gemmataceae</taxon>
        <taxon>Gemmata</taxon>
    </lineage>
</organism>
<reference evidence="1 2" key="1">
    <citation type="submission" date="2018-01" db="EMBL/GenBank/DDBJ databases">
        <title>G. obscuriglobus.</title>
        <authorList>
            <person name="Franke J."/>
            <person name="Blomberg W."/>
            <person name="Selmecki A."/>
        </authorList>
    </citation>
    <scope>NUCLEOTIDE SEQUENCE [LARGE SCALE GENOMIC DNA]</scope>
    <source>
        <strain evidence="1 2">DSM 5831</strain>
    </source>
</reference>
<dbReference type="KEGG" id="gog:C1280_12500"/>
<sequence length="139" mass="14592">MRQVSGFSLWVGNVADGRDLRAVLSAGVEAVVDLALNEPPSAPTRELVYCRFPLVDGAGNPSWLLRTAVETVAGLLRAHIPTLVFCGAGMSRSPAVSAVALSLAFHRLPVDCLELVTRSGPCDVSAGLWSELLAARPAV</sequence>
<dbReference type="OrthoDB" id="278239at2"/>
<dbReference type="EMBL" id="CP025958">
    <property type="protein sequence ID" value="AWM37730.1"/>
    <property type="molecule type" value="Genomic_DNA"/>
</dbReference>
<name>A0A2Z3H9H3_9BACT</name>
<gene>
    <name evidence="1" type="ORF">C1280_12500</name>
</gene>
<dbReference type="InterPro" id="IPR029021">
    <property type="entry name" value="Prot-tyrosine_phosphatase-like"/>
</dbReference>
<dbReference type="Gene3D" id="3.90.190.10">
    <property type="entry name" value="Protein tyrosine phosphatase superfamily"/>
    <property type="match status" value="1"/>
</dbReference>
<accession>A0A2Z3H9H3</accession>
<proteinExistence type="predicted"/>
<dbReference type="Proteomes" id="UP000245802">
    <property type="component" value="Chromosome"/>
</dbReference>
<evidence type="ECO:0000313" key="1">
    <source>
        <dbReference type="EMBL" id="AWM37730.1"/>
    </source>
</evidence>